<dbReference type="Pfam" id="PF07045">
    <property type="entry name" value="DUF1330"/>
    <property type="match status" value="1"/>
</dbReference>
<feature type="domain" description="DUF1330" evidence="1">
    <location>
        <begin position="3"/>
        <end position="88"/>
    </location>
</feature>
<dbReference type="InterPro" id="IPR010753">
    <property type="entry name" value="DUF1330"/>
</dbReference>
<dbReference type="STRING" id="626887.J057_10021"/>
<dbReference type="PATRIC" id="fig|626887.3.peg.2012"/>
<proteinExistence type="predicted"/>
<dbReference type="Proteomes" id="UP000013165">
    <property type="component" value="Unassembled WGS sequence"/>
</dbReference>
<keyword evidence="3" id="KW-1185">Reference proteome</keyword>
<dbReference type="HOGENOM" id="CLU_145407_1_1_6"/>
<evidence type="ECO:0000313" key="2">
    <source>
        <dbReference type="EMBL" id="ENO15681.1"/>
    </source>
</evidence>
<dbReference type="eggNOG" id="COG5470">
    <property type="taxonomic scope" value="Bacteria"/>
</dbReference>
<dbReference type="RefSeq" id="WP_004579977.1">
    <property type="nucleotide sequence ID" value="NZ_AP028878.1"/>
</dbReference>
<dbReference type="InterPro" id="IPR011008">
    <property type="entry name" value="Dimeric_a/b-barrel"/>
</dbReference>
<dbReference type="Gene3D" id="3.30.70.100">
    <property type="match status" value="1"/>
</dbReference>
<evidence type="ECO:0000313" key="3">
    <source>
        <dbReference type="Proteomes" id="UP000013165"/>
    </source>
</evidence>
<evidence type="ECO:0000259" key="1">
    <source>
        <dbReference type="Pfam" id="PF07045"/>
    </source>
</evidence>
<dbReference type="PANTHER" id="PTHR41521:SF4">
    <property type="entry name" value="BLR0684 PROTEIN"/>
    <property type="match status" value="1"/>
</dbReference>
<name>N6WVU6_9GAMM</name>
<dbReference type="EMBL" id="APLQ01000011">
    <property type="protein sequence ID" value="ENO15681.1"/>
    <property type="molecule type" value="Genomic_DNA"/>
</dbReference>
<reference evidence="2 3" key="1">
    <citation type="journal article" date="2013" name="Genome Announc.">
        <title>Genome Sequence of the Polycyclic Aromatic Hydrocarbon-Degrading Bacterium Strain Marinobacter nanhaiticus D15-8WT.</title>
        <authorList>
            <person name="Cui Z."/>
            <person name="Gao W."/>
            <person name="Li Q."/>
            <person name="Xu G."/>
            <person name="Zheng L."/>
        </authorList>
    </citation>
    <scope>NUCLEOTIDE SEQUENCE [LARGE SCALE GENOMIC DNA]</scope>
    <source>
        <strain evidence="2 3">D15-8W</strain>
    </source>
</reference>
<sequence length="93" mass="10637">MAAYLIGQIQVHDEDLWKQYVEGVAASMVSIDARILFRGEKQGDLAGTNPRDRAVVIEFANANELDRWFNSESYQKLIPLRDRAADVVITHYR</sequence>
<gene>
    <name evidence="2" type="ORF">J057_10021</name>
</gene>
<dbReference type="OrthoDB" id="9806380at2"/>
<dbReference type="AlphaFoldDB" id="N6WVU6"/>
<comment type="caution">
    <text evidence="2">The sequence shown here is derived from an EMBL/GenBank/DDBJ whole genome shotgun (WGS) entry which is preliminary data.</text>
</comment>
<dbReference type="PANTHER" id="PTHR41521">
    <property type="match status" value="1"/>
</dbReference>
<accession>N6WVU6</accession>
<protein>
    <submittedName>
        <fullName evidence="2">DUF1330 domain-containing protein</fullName>
    </submittedName>
</protein>
<dbReference type="SUPFAM" id="SSF54909">
    <property type="entry name" value="Dimeric alpha+beta barrel"/>
    <property type="match status" value="1"/>
</dbReference>
<organism evidence="2 3">
    <name type="scientific">Marinobacter nanhaiticus D15-8W</name>
    <dbReference type="NCBI Taxonomy" id="626887"/>
    <lineage>
        <taxon>Bacteria</taxon>
        <taxon>Pseudomonadati</taxon>
        <taxon>Pseudomonadota</taxon>
        <taxon>Gammaproteobacteria</taxon>
        <taxon>Pseudomonadales</taxon>
        <taxon>Marinobacteraceae</taxon>
        <taxon>Marinobacter</taxon>
    </lineage>
</organism>